<keyword evidence="2" id="KW-1185">Reference proteome</keyword>
<dbReference type="Proteomes" id="UP000826195">
    <property type="component" value="Unassembled WGS sequence"/>
</dbReference>
<accession>A0AAV7IWW1</accession>
<sequence length="116" mass="13195">MILTSGKFVTKARTISTSYSTSILIKFYRKTTHYPQVSSHPNAREYKEIFNLSFNYYSRDKLATGIDPSGLVEESQTLARGCSVGQKDCGKKEQEDTSGLLFLELLLTRQMEEKEL</sequence>
<dbReference type="EMBL" id="JAHXZJ010000374">
    <property type="protein sequence ID" value="KAH0560229.1"/>
    <property type="molecule type" value="Genomic_DNA"/>
</dbReference>
<protein>
    <submittedName>
        <fullName evidence="1">Uncharacterized protein</fullName>
    </submittedName>
</protein>
<comment type="caution">
    <text evidence="1">The sequence shown here is derived from an EMBL/GenBank/DDBJ whole genome shotgun (WGS) entry which is preliminary data.</text>
</comment>
<reference evidence="1 2" key="1">
    <citation type="journal article" date="2021" name="J. Hered.">
        <title>A chromosome-level genome assembly of the parasitoid wasp, Cotesia glomerata (Hymenoptera: Braconidae).</title>
        <authorList>
            <person name="Pinto B.J."/>
            <person name="Weis J.J."/>
            <person name="Gamble T."/>
            <person name="Ode P.J."/>
            <person name="Paul R."/>
            <person name="Zaspel J.M."/>
        </authorList>
    </citation>
    <scope>NUCLEOTIDE SEQUENCE [LARGE SCALE GENOMIC DNA]</scope>
    <source>
        <strain evidence="1">CgM1</strain>
    </source>
</reference>
<dbReference type="AlphaFoldDB" id="A0AAV7IWW1"/>
<name>A0AAV7IWW1_COTGL</name>
<organism evidence="1 2">
    <name type="scientific">Cotesia glomerata</name>
    <name type="common">Lepidopteran parasitic wasp</name>
    <name type="synonym">Apanteles glomeratus</name>
    <dbReference type="NCBI Taxonomy" id="32391"/>
    <lineage>
        <taxon>Eukaryota</taxon>
        <taxon>Metazoa</taxon>
        <taxon>Ecdysozoa</taxon>
        <taxon>Arthropoda</taxon>
        <taxon>Hexapoda</taxon>
        <taxon>Insecta</taxon>
        <taxon>Pterygota</taxon>
        <taxon>Neoptera</taxon>
        <taxon>Endopterygota</taxon>
        <taxon>Hymenoptera</taxon>
        <taxon>Apocrita</taxon>
        <taxon>Ichneumonoidea</taxon>
        <taxon>Braconidae</taxon>
        <taxon>Microgastrinae</taxon>
        <taxon>Cotesia</taxon>
    </lineage>
</organism>
<evidence type="ECO:0000313" key="1">
    <source>
        <dbReference type="EMBL" id="KAH0560229.1"/>
    </source>
</evidence>
<gene>
    <name evidence="1" type="ORF">KQX54_002728</name>
</gene>
<evidence type="ECO:0000313" key="2">
    <source>
        <dbReference type="Proteomes" id="UP000826195"/>
    </source>
</evidence>
<proteinExistence type="predicted"/>